<sequence length="253" mass="27609">MDRMIHTALSALHNLRDSRTITAQNLANQNVPGFRRDLPNEGGSRFMAQFDEISARAFPLERGPHLFSDLAGPLVETGEPADVALADRGYFYVQPTGGGGLALTRRGDLSRDAEGVLRNGAGDALLDVELQPITVDAWRAIQINELGQIWIEPQEGQPGQIELAATLATVDPEGLLLRKGPDGRIRPAEGPLPPPDQRGRVQQGYLESSNVNAVEELVLSLELQREFELNVKLITTAREIDEGGARLLRLPET</sequence>
<organism evidence="9 10">
    <name type="scientific">Plastorhodobacter daqingensis</name>
    <dbReference type="NCBI Taxonomy" id="1387281"/>
    <lineage>
        <taxon>Bacteria</taxon>
        <taxon>Pseudomonadati</taxon>
        <taxon>Pseudomonadota</taxon>
        <taxon>Alphaproteobacteria</taxon>
        <taxon>Rhodobacterales</taxon>
        <taxon>Paracoccaceae</taxon>
        <taxon>Plastorhodobacter</taxon>
    </lineage>
</organism>
<feature type="domain" description="Flagellar hook protein FlgE/F/G-like D1" evidence="8">
    <location>
        <begin position="87"/>
        <end position="149"/>
    </location>
</feature>
<dbReference type="InterPro" id="IPR010930">
    <property type="entry name" value="Flg_bb/hook_C_dom"/>
</dbReference>
<dbReference type="Pfam" id="PF22692">
    <property type="entry name" value="LlgE_F_G_D1"/>
    <property type="match status" value="1"/>
</dbReference>
<dbReference type="Pfam" id="PF06429">
    <property type="entry name" value="Flg_bbr_C"/>
    <property type="match status" value="1"/>
</dbReference>
<dbReference type="InterPro" id="IPR037925">
    <property type="entry name" value="FlgE/F/G-like"/>
</dbReference>
<dbReference type="PANTHER" id="PTHR30435:SF18">
    <property type="entry name" value="FLAGELLAR BASAL-BODY ROD PROTEIN FLGF"/>
    <property type="match status" value="1"/>
</dbReference>
<dbReference type="SUPFAM" id="SSF117143">
    <property type="entry name" value="Flagellar hook protein flgE"/>
    <property type="match status" value="1"/>
</dbReference>
<dbReference type="EMBL" id="JBHTFQ010000002">
    <property type="protein sequence ID" value="MFC7703623.1"/>
    <property type="molecule type" value="Genomic_DNA"/>
</dbReference>
<comment type="similarity">
    <text evidence="2">Belongs to the flagella basal body rod proteins family.</text>
</comment>
<evidence type="ECO:0000256" key="3">
    <source>
        <dbReference type="ARBA" id="ARBA00023143"/>
    </source>
</evidence>
<comment type="subunit">
    <text evidence="4">The basal body constitutes a major portion of the flagellar organelle and consists of five rings (E,L,P,S, and M) mounted on a central rod. The rod consists of about 26 subunits of FlgG in the distal portion, and FlgB, FlgC and FlgF are thought to build up the proximal portion of the rod with about 6 subunits each.</text>
</comment>
<evidence type="ECO:0000256" key="1">
    <source>
        <dbReference type="ARBA" id="ARBA00004117"/>
    </source>
</evidence>
<keyword evidence="3" id="KW-0975">Bacterial flagellum</keyword>
<accession>A0ABW2UK18</accession>
<evidence type="ECO:0000313" key="9">
    <source>
        <dbReference type="EMBL" id="MFC7703623.1"/>
    </source>
</evidence>
<evidence type="ECO:0000313" key="10">
    <source>
        <dbReference type="Proteomes" id="UP001596516"/>
    </source>
</evidence>
<feature type="domain" description="Flagellar basal-body/hook protein C-terminal" evidence="7">
    <location>
        <begin position="202"/>
        <end position="242"/>
    </location>
</feature>
<evidence type="ECO:0000256" key="2">
    <source>
        <dbReference type="ARBA" id="ARBA00009677"/>
    </source>
</evidence>
<dbReference type="InterPro" id="IPR053967">
    <property type="entry name" value="LlgE_F_G-like_D1"/>
</dbReference>
<feature type="region of interest" description="Disordered" evidence="6">
    <location>
        <begin position="178"/>
        <end position="201"/>
    </location>
</feature>
<evidence type="ECO:0000256" key="6">
    <source>
        <dbReference type="SAM" id="MobiDB-lite"/>
    </source>
</evidence>
<evidence type="ECO:0000259" key="8">
    <source>
        <dbReference type="Pfam" id="PF22692"/>
    </source>
</evidence>
<keyword evidence="10" id="KW-1185">Reference proteome</keyword>
<comment type="subcellular location">
    <subcellularLocation>
        <location evidence="1">Bacterial flagellum basal body</location>
    </subcellularLocation>
</comment>
<reference evidence="10" key="1">
    <citation type="journal article" date="2019" name="Int. J. Syst. Evol. Microbiol.">
        <title>The Global Catalogue of Microorganisms (GCM) 10K type strain sequencing project: providing services to taxonomists for standard genome sequencing and annotation.</title>
        <authorList>
            <consortium name="The Broad Institute Genomics Platform"/>
            <consortium name="The Broad Institute Genome Sequencing Center for Infectious Disease"/>
            <person name="Wu L."/>
            <person name="Ma J."/>
        </authorList>
    </citation>
    <scope>NUCLEOTIDE SEQUENCE [LARGE SCALE GENOMIC DNA]</scope>
    <source>
        <strain evidence="10">CGMCC 1.12750</strain>
    </source>
</reference>
<keyword evidence="9" id="KW-0966">Cell projection</keyword>
<dbReference type="RefSeq" id="WP_377400260.1">
    <property type="nucleotide sequence ID" value="NZ_JBHTFQ010000002.1"/>
</dbReference>
<comment type="caution">
    <text evidence="9">The sequence shown here is derived from an EMBL/GenBank/DDBJ whole genome shotgun (WGS) entry which is preliminary data.</text>
</comment>
<protein>
    <recommendedName>
        <fullName evidence="5">Flagellar basal-body rod protein FlgF</fullName>
    </recommendedName>
</protein>
<evidence type="ECO:0000256" key="5">
    <source>
        <dbReference type="ARBA" id="ARBA00040228"/>
    </source>
</evidence>
<name>A0ABW2UK18_9RHOB</name>
<dbReference type="PANTHER" id="PTHR30435">
    <property type="entry name" value="FLAGELLAR PROTEIN"/>
    <property type="match status" value="1"/>
</dbReference>
<keyword evidence="9" id="KW-0969">Cilium</keyword>
<evidence type="ECO:0000256" key="4">
    <source>
        <dbReference type="ARBA" id="ARBA00038560"/>
    </source>
</evidence>
<gene>
    <name evidence="9" type="ORF">ACFQXB_05375</name>
</gene>
<proteinExistence type="inferred from homology"/>
<keyword evidence="9" id="KW-0282">Flagellum</keyword>
<evidence type="ECO:0000259" key="7">
    <source>
        <dbReference type="Pfam" id="PF06429"/>
    </source>
</evidence>
<dbReference type="Proteomes" id="UP001596516">
    <property type="component" value="Unassembled WGS sequence"/>
</dbReference>